<dbReference type="Gene3D" id="3.40.47.10">
    <property type="match status" value="1"/>
</dbReference>
<dbReference type="InterPro" id="IPR014030">
    <property type="entry name" value="Ketoacyl_synth_N"/>
</dbReference>
<dbReference type="GO" id="GO:0016746">
    <property type="term" value="F:acyltransferase activity"/>
    <property type="evidence" value="ECO:0007669"/>
    <property type="project" value="InterPro"/>
</dbReference>
<dbReference type="SUPFAM" id="SSF53901">
    <property type="entry name" value="Thiolase-like"/>
    <property type="match status" value="1"/>
</dbReference>
<evidence type="ECO:0000259" key="2">
    <source>
        <dbReference type="Pfam" id="PF00109"/>
    </source>
</evidence>
<dbReference type="InterPro" id="IPR016039">
    <property type="entry name" value="Thiolase-like"/>
</dbReference>
<proteinExistence type="predicted"/>
<feature type="region of interest" description="Disordered" evidence="1">
    <location>
        <begin position="160"/>
        <end position="181"/>
    </location>
</feature>
<dbReference type="AlphaFoldDB" id="A0A9X3A1U3"/>
<feature type="domain" description="Beta-ketoacyl synthase-like N-terminal" evidence="2">
    <location>
        <begin position="36"/>
        <end position="145"/>
    </location>
</feature>
<reference evidence="3" key="1">
    <citation type="submission" date="2022-08" db="EMBL/GenBank/DDBJ databases">
        <authorList>
            <person name="Tistechok S."/>
            <person name="Samborskyy M."/>
            <person name="Roman I."/>
        </authorList>
    </citation>
    <scope>NUCLEOTIDE SEQUENCE</scope>
    <source>
        <strain evidence="3">DSM 103496</strain>
    </source>
</reference>
<name>A0A9X3A1U3_9PSEU</name>
<dbReference type="Pfam" id="PF00109">
    <property type="entry name" value="ketoacyl-synt"/>
    <property type="match status" value="1"/>
</dbReference>
<organism evidence="3 4">
    <name type="scientific">Umezawaea endophytica</name>
    <dbReference type="NCBI Taxonomy" id="1654476"/>
    <lineage>
        <taxon>Bacteria</taxon>
        <taxon>Bacillati</taxon>
        <taxon>Actinomycetota</taxon>
        <taxon>Actinomycetes</taxon>
        <taxon>Pseudonocardiales</taxon>
        <taxon>Pseudonocardiaceae</taxon>
        <taxon>Umezawaea</taxon>
    </lineage>
</organism>
<dbReference type="RefSeq" id="WP_259625514.1">
    <property type="nucleotide sequence ID" value="NZ_JANYMP010000012.1"/>
</dbReference>
<dbReference type="Proteomes" id="UP001141259">
    <property type="component" value="Unassembled WGS sequence"/>
</dbReference>
<keyword evidence="4" id="KW-1185">Reference proteome</keyword>
<gene>
    <name evidence="3" type="ORF">NZH93_24420</name>
</gene>
<sequence>MTTATSGPPVSGFIESEFNPLVHEVAHRCLLEHPGDGARTALVLGSTIGDSTTTDLASTLLIGGQVSNPLLFMQATSNAILGFLSKEFGITGPLVSLSAMTDLGSALLDTADLLLDDEELDRVLVVGVELTGNDRTAAACLELGLERPGEDFAVALLVDRDTPPRQPGGHDLRRLAERPTP</sequence>
<comment type="caution">
    <text evidence="3">The sequence shown here is derived from an EMBL/GenBank/DDBJ whole genome shotgun (WGS) entry which is preliminary data.</text>
</comment>
<evidence type="ECO:0000313" key="3">
    <source>
        <dbReference type="EMBL" id="MCS7480014.1"/>
    </source>
</evidence>
<evidence type="ECO:0000313" key="4">
    <source>
        <dbReference type="Proteomes" id="UP001141259"/>
    </source>
</evidence>
<accession>A0A9X3A1U3</accession>
<dbReference type="EMBL" id="JANYMP010000012">
    <property type="protein sequence ID" value="MCS7480014.1"/>
    <property type="molecule type" value="Genomic_DNA"/>
</dbReference>
<evidence type="ECO:0000256" key="1">
    <source>
        <dbReference type="SAM" id="MobiDB-lite"/>
    </source>
</evidence>
<protein>
    <submittedName>
        <fullName evidence="3">Beta-ketoacyl synthase chain length factor</fullName>
    </submittedName>
</protein>